<evidence type="ECO:0000313" key="2">
    <source>
        <dbReference type="EMBL" id="EKF22572.1"/>
    </source>
</evidence>
<evidence type="ECO:0000313" key="3">
    <source>
        <dbReference type="Proteomes" id="UP000006265"/>
    </source>
</evidence>
<sequence>MVDGHPRSRRSGAPVRVRGGSANRRSAPAAVSRTGAQIGVTRN</sequence>
<gene>
    <name evidence="2" type="ORF">C731_3312</name>
</gene>
<dbReference type="EMBL" id="AMRA01000095">
    <property type="protein sequence ID" value="EKF22572.1"/>
    <property type="molecule type" value="Genomic_DNA"/>
</dbReference>
<protein>
    <submittedName>
        <fullName evidence="2">Uncharacterized protein</fullName>
    </submittedName>
</protein>
<feature type="region of interest" description="Disordered" evidence="1">
    <location>
        <begin position="1"/>
        <end position="43"/>
    </location>
</feature>
<dbReference type="AlphaFoldDB" id="K5BDZ4"/>
<keyword evidence="3" id="KW-1185">Reference proteome</keyword>
<reference evidence="2 3" key="1">
    <citation type="journal article" date="2012" name="J. Bacteriol.">
        <title>Genome sequence of Mycobacterium hassiacum DSM 44199, a rare source of heat-stable mycobacterial proteins.</title>
        <authorList>
            <person name="Tiago I."/>
            <person name="Maranha A."/>
            <person name="Mendes V."/>
            <person name="Alarico S."/>
            <person name="Moynihan P.J."/>
            <person name="Clarke A.J."/>
            <person name="Macedo-Ribeiro S."/>
            <person name="Pereira P.J."/>
            <person name="Empadinhas N."/>
        </authorList>
    </citation>
    <scope>NUCLEOTIDE SEQUENCE [LARGE SCALE GENOMIC DNA]</scope>
    <source>
        <strain evidence="3">DSM 44199 / CIP 105218 / JCM 12690 / 3849</strain>
    </source>
</reference>
<proteinExistence type="predicted"/>
<dbReference type="Proteomes" id="UP000006265">
    <property type="component" value="Unassembled WGS sequence"/>
</dbReference>
<accession>K5BDZ4</accession>
<comment type="caution">
    <text evidence="2">The sequence shown here is derived from an EMBL/GenBank/DDBJ whole genome shotgun (WGS) entry which is preliminary data.</text>
</comment>
<name>K5BDZ4_MYCHD</name>
<organism evidence="2 3">
    <name type="scientific">Mycolicibacterium hassiacum (strain DSM 44199 / CIP 105218 / JCM 12690 / 3849)</name>
    <name type="common">Mycobacterium hassiacum</name>
    <dbReference type="NCBI Taxonomy" id="1122247"/>
    <lineage>
        <taxon>Bacteria</taxon>
        <taxon>Bacillati</taxon>
        <taxon>Actinomycetota</taxon>
        <taxon>Actinomycetes</taxon>
        <taxon>Mycobacteriales</taxon>
        <taxon>Mycobacteriaceae</taxon>
        <taxon>Mycolicibacterium</taxon>
    </lineage>
</organism>
<evidence type="ECO:0000256" key="1">
    <source>
        <dbReference type="SAM" id="MobiDB-lite"/>
    </source>
</evidence>